<proteinExistence type="predicted"/>
<keyword evidence="3 5" id="KW-0269">Exonuclease</keyword>
<dbReference type="RefSeq" id="WP_240592337.1">
    <property type="nucleotide sequence ID" value="NZ_JAKUDL010000008.1"/>
</dbReference>
<dbReference type="PANTHER" id="PTHR30231:SF4">
    <property type="entry name" value="PROTEIN NEN2"/>
    <property type="match status" value="1"/>
</dbReference>
<evidence type="ECO:0000259" key="4">
    <source>
        <dbReference type="SMART" id="SM00479"/>
    </source>
</evidence>
<accession>A0AAJ1BKA9</accession>
<keyword evidence="1" id="KW-0540">Nuclease</keyword>
<dbReference type="InterPro" id="IPR012337">
    <property type="entry name" value="RNaseH-like_sf"/>
</dbReference>
<evidence type="ECO:0000313" key="6">
    <source>
        <dbReference type="Proteomes" id="UP001297581"/>
    </source>
</evidence>
<dbReference type="PANTHER" id="PTHR30231">
    <property type="entry name" value="DNA POLYMERASE III SUBUNIT EPSILON"/>
    <property type="match status" value="1"/>
</dbReference>
<evidence type="ECO:0000256" key="1">
    <source>
        <dbReference type="ARBA" id="ARBA00022722"/>
    </source>
</evidence>
<evidence type="ECO:0000256" key="3">
    <source>
        <dbReference type="ARBA" id="ARBA00022839"/>
    </source>
</evidence>
<evidence type="ECO:0000256" key="2">
    <source>
        <dbReference type="ARBA" id="ARBA00022801"/>
    </source>
</evidence>
<comment type="caution">
    <text evidence="5">The sequence shown here is derived from an EMBL/GenBank/DDBJ whole genome shotgun (WGS) entry which is preliminary data.</text>
</comment>
<dbReference type="AlphaFoldDB" id="A0AAJ1BKA9"/>
<reference evidence="5 6" key="1">
    <citation type="submission" date="2022-02" db="EMBL/GenBank/DDBJ databases">
        <title>The genome sequence of Shewanella sp. 3B26.</title>
        <authorList>
            <person name="Du J."/>
        </authorList>
    </citation>
    <scope>NUCLEOTIDE SEQUENCE [LARGE SCALE GENOMIC DNA]</scope>
    <source>
        <strain evidence="5 6">3B26</strain>
    </source>
</reference>
<dbReference type="Proteomes" id="UP001297581">
    <property type="component" value="Unassembled WGS sequence"/>
</dbReference>
<dbReference type="Pfam" id="PF00929">
    <property type="entry name" value="RNase_T"/>
    <property type="match status" value="1"/>
</dbReference>
<dbReference type="CDD" id="cd06127">
    <property type="entry name" value="DEDDh"/>
    <property type="match status" value="1"/>
</dbReference>
<feature type="domain" description="Exonuclease" evidence="4">
    <location>
        <begin position="45"/>
        <end position="218"/>
    </location>
</feature>
<organism evidence="5 6">
    <name type="scientific">Shewanella zhuhaiensis</name>
    <dbReference type="NCBI Taxonomy" id="2919576"/>
    <lineage>
        <taxon>Bacteria</taxon>
        <taxon>Pseudomonadati</taxon>
        <taxon>Pseudomonadota</taxon>
        <taxon>Gammaproteobacteria</taxon>
        <taxon>Alteromonadales</taxon>
        <taxon>Shewanellaceae</taxon>
        <taxon>Shewanella</taxon>
    </lineage>
</organism>
<gene>
    <name evidence="5" type="ORF">MJ923_18375</name>
</gene>
<dbReference type="SUPFAM" id="SSF53098">
    <property type="entry name" value="Ribonuclease H-like"/>
    <property type="match status" value="1"/>
</dbReference>
<dbReference type="GO" id="GO:0003676">
    <property type="term" value="F:nucleic acid binding"/>
    <property type="evidence" value="ECO:0007669"/>
    <property type="project" value="InterPro"/>
</dbReference>
<keyword evidence="6" id="KW-1185">Reference proteome</keyword>
<evidence type="ECO:0000313" key="5">
    <source>
        <dbReference type="EMBL" id="MCH4296281.1"/>
    </source>
</evidence>
<protein>
    <submittedName>
        <fullName evidence="5">3'-5' exonuclease</fullName>
    </submittedName>
</protein>
<dbReference type="GO" id="GO:0008408">
    <property type="term" value="F:3'-5' exonuclease activity"/>
    <property type="evidence" value="ECO:0007669"/>
    <property type="project" value="TreeGrafter"/>
</dbReference>
<dbReference type="GO" id="GO:0005829">
    <property type="term" value="C:cytosol"/>
    <property type="evidence" value="ECO:0007669"/>
    <property type="project" value="TreeGrafter"/>
</dbReference>
<dbReference type="SMART" id="SM00479">
    <property type="entry name" value="EXOIII"/>
    <property type="match status" value="1"/>
</dbReference>
<sequence>MVSGALVRPRLWWKSRGLSSAAAPALKRLLDSQRALLATHLCDLPILALDLETTGLNPLQDQILSIGVVPIDKGLVNLAGAASILVEIDGSVGQSAAIHGITDRELAGALPLDNAMAWLLEKLEGRIALAHHAPLDLGFIREGIRRVYGAELPLLAIDTLQLERSRLLRGQEVIKEGSLRLGASRGRYGLPVYHAHNALTDALACAELFLAQLACMGAATQSADPYLLLCD</sequence>
<keyword evidence="2" id="KW-0378">Hydrolase</keyword>
<dbReference type="InterPro" id="IPR013520">
    <property type="entry name" value="Ribonucl_H"/>
</dbReference>
<dbReference type="GO" id="GO:0006259">
    <property type="term" value="P:DNA metabolic process"/>
    <property type="evidence" value="ECO:0007669"/>
    <property type="project" value="UniProtKB-ARBA"/>
</dbReference>
<name>A0AAJ1BKA9_9GAMM</name>
<dbReference type="Gene3D" id="3.30.420.10">
    <property type="entry name" value="Ribonuclease H-like superfamily/Ribonuclease H"/>
    <property type="match status" value="1"/>
</dbReference>
<dbReference type="EMBL" id="JAKUDL010000008">
    <property type="protein sequence ID" value="MCH4296281.1"/>
    <property type="molecule type" value="Genomic_DNA"/>
</dbReference>
<dbReference type="InterPro" id="IPR036397">
    <property type="entry name" value="RNaseH_sf"/>
</dbReference>